<dbReference type="Proteomes" id="UP001165289">
    <property type="component" value="Unassembled WGS sequence"/>
</dbReference>
<evidence type="ECO:0000313" key="3">
    <source>
        <dbReference type="Proteomes" id="UP001165289"/>
    </source>
</evidence>
<sequence length="136" mass="15053">MVSQKTNKSSTAYTDVPSAIRPVPHSVDLLVPVPLEILNISSDNDSSGDSDEYILPPDDSSPQLIDQDDLDGLIRDLNLPNRLLSVCVFVCLSVCLSIRLSVAKEAEMECGIRICKNVCIYISMVLIKKIYKFHKT</sequence>
<name>A0AAV7JXA8_9METZ</name>
<reference evidence="2 3" key="1">
    <citation type="journal article" date="2023" name="BMC Biol.">
        <title>The compact genome of the sponge Oopsacas minuta (Hexactinellida) is lacking key metazoan core genes.</title>
        <authorList>
            <person name="Santini S."/>
            <person name="Schenkelaars Q."/>
            <person name="Jourda C."/>
            <person name="Duchesne M."/>
            <person name="Belahbib H."/>
            <person name="Rocher C."/>
            <person name="Selva M."/>
            <person name="Riesgo A."/>
            <person name="Vervoort M."/>
            <person name="Leys S.P."/>
            <person name="Kodjabachian L."/>
            <person name="Le Bivic A."/>
            <person name="Borchiellini C."/>
            <person name="Claverie J.M."/>
            <person name="Renard E."/>
        </authorList>
    </citation>
    <scope>NUCLEOTIDE SEQUENCE [LARGE SCALE GENOMIC DNA]</scope>
    <source>
        <strain evidence="2">SPO-2</strain>
    </source>
</reference>
<evidence type="ECO:0000313" key="2">
    <source>
        <dbReference type="EMBL" id="KAI6653089.1"/>
    </source>
</evidence>
<accession>A0AAV7JXA8</accession>
<feature type="region of interest" description="Disordered" evidence="1">
    <location>
        <begin position="41"/>
        <end position="62"/>
    </location>
</feature>
<comment type="caution">
    <text evidence="2">The sequence shown here is derived from an EMBL/GenBank/DDBJ whole genome shotgun (WGS) entry which is preliminary data.</text>
</comment>
<keyword evidence="3" id="KW-1185">Reference proteome</keyword>
<evidence type="ECO:0000256" key="1">
    <source>
        <dbReference type="SAM" id="MobiDB-lite"/>
    </source>
</evidence>
<protein>
    <submittedName>
        <fullName evidence="2">Uncharacterized protein</fullName>
    </submittedName>
</protein>
<proteinExistence type="predicted"/>
<organism evidence="2 3">
    <name type="scientific">Oopsacas minuta</name>
    <dbReference type="NCBI Taxonomy" id="111878"/>
    <lineage>
        <taxon>Eukaryota</taxon>
        <taxon>Metazoa</taxon>
        <taxon>Porifera</taxon>
        <taxon>Hexactinellida</taxon>
        <taxon>Hexasterophora</taxon>
        <taxon>Lyssacinosida</taxon>
        <taxon>Leucopsacidae</taxon>
        <taxon>Oopsacas</taxon>
    </lineage>
</organism>
<dbReference type="AlphaFoldDB" id="A0AAV7JXA8"/>
<dbReference type="EMBL" id="JAKMXF010000295">
    <property type="protein sequence ID" value="KAI6653089.1"/>
    <property type="molecule type" value="Genomic_DNA"/>
</dbReference>
<gene>
    <name evidence="2" type="ORF">LOD99_3925</name>
</gene>